<gene>
    <name evidence="1" type="ORF">PSON_ATCC_30995.1.T2230004</name>
</gene>
<dbReference type="AlphaFoldDB" id="A0A8S1RR97"/>
<reference evidence="1" key="1">
    <citation type="submission" date="2021-01" db="EMBL/GenBank/DDBJ databases">
        <authorList>
            <consortium name="Genoscope - CEA"/>
            <person name="William W."/>
        </authorList>
    </citation>
    <scope>NUCLEOTIDE SEQUENCE</scope>
</reference>
<name>A0A8S1RR97_9CILI</name>
<dbReference type="EMBL" id="CAJJDN010000223">
    <property type="protein sequence ID" value="CAD8129435.1"/>
    <property type="molecule type" value="Genomic_DNA"/>
</dbReference>
<dbReference type="Proteomes" id="UP000692954">
    <property type="component" value="Unassembled WGS sequence"/>
</dbReference>
<evidence type="ECO:0000313" key="1">
    <source>
        <dbReference type="EMBL" id="CAD8129435.1"/>
    </source>
</evidence>
<comment type="caution">
    <text evidence="1">The sequence shown here is derived from an EMBL/GenBank/DDBJ whole genome shotgun (WGS) entry which is preliminary data.</text>
</comment>
<dbReference type="OrthoDB" id="320641at2759"/>
<keyword evidence="2" id="KW-1185">Reference proteome</keyword>
<accession>A0A8S1RR97</accession>
<proteinExistence type="predicted"/>
<organism evidence="1 2">
    <name type="scientific">Paramecium sonneborni</name>
    <dbReference type="NCBI Taxonomy" id="65129"/>
    <lineage>
        <taxon>Eukaryota</taxon>
        <taxon>Sar</taxon>
        <taxon>Alveolata</taxon>
        <taxon>Ciliophora</taxon>
        <taxon>Intramacronucleata</taxon>
        <taxon>Oligohymenophorea</taxon>
        <taxon>Peniculida</taxon>
        <taxon>Parameciidae</taxon>
        <taxon>Paramecium</taxon>
    </lineage>
</organism>
<sequence length="82" mass="9947">MVRRLVDGILYIANTRRRNRNICRLFEYKEYNIYVNSGGGSYDQEISQRKIGVWVELFEGFQYYAQITYNWEYNMKGMKIGR</sequence>
<protein>
    <submittedName>
        <fullName evidence="1">Uncharacterized protein</fullName>
    </submittedName>
</protein>
<evidence type="ECO:0000313" key="2">
    <source>
        <dbReference type="Proteomes" id="UP000692954"/>
    </source>
</evidence>